<dbReference type="EMBL" id="JAEVHI010000005">
    <property type="protein sequence ID" value="KAG5290760.1"/>
    <property type="molecule type" value="Genomic_DNA"/>
</dbReference>
<evidence type="ECO:0000313" key="1">
    <source>
        <dbReference type="EMBL" id="KAG5290760.1"/>
    </source>
</evidence>
<accession>A0A8H7YJA0</accession>
<gene>
    <name evidence="1" type="ORF">I7I52_07880</name>
</gene>
<dbReference type="AlphaFoldDB" id="A0A8H7YJA0"/>
<proteinExistence type="predicted"/>
<organism evidence="1 2">
    <name type="scientific">Ajellomyces capsulatus</name>
    <name type="common">Darling's disease fungus</name>
    <name type="synonym">Histoplasma capsulatum</name>
    <dbReference type="NCBI Taxonomy" id="5037"/>
    <lineage>
        <taxon>Eukaryota</taxon>
        <taxon>Fungi</taxon>
        <taxon>Dikarya</taxon>
        <taxon>Ascomycota</taxon>
        <taxon>Pezizomycotina</taxon>
        <taxon>Eurotiomycetes</taxon>
        <taxon>Eurotiomycetidae</taxon>
        <taxon>Onygenales</taxon>
        <taxon>Ajellomycetaceae</taxon>
        <taxon>Histoplasma</taxon>
    </lineage>
</organism>
<name>A0A8H7YJA0_AJECA</name>
<dbReference type="Proteomes" id="UP000670092">
    <property type="component" value="Unassembled WGS sequence"/>
</dbReference>
<reference evidence="1 2" key="1">
    <citation type="submission" date="2021-01" db="EMBL/GenBank/DDBJ databases">
        <title>Chromosome-level genome assembly of a human fungal pathogen reveals clustering of transcriptionally co-regulated genes.</title>
        <authorList>
            <person name="Voorhies M."/>
            <person name="Cohen S."/>
            <person name="Shea T.P."/>
            <person name="Petrus S."/>
            <person name="Munoz J.F."/>
            <person name="Poplawski S."/>
            <person name="Goldman W.E."/>
            <person name="Michael T."/>
            <person name="Cuomo C.A."/>
            <person name="Sil A."/>
            <person name="Beyhan S."/>
        </authorList>
    </citation>
    <scope>NUCLEOTIDE SEQUENCE [LARGE SCALE GENOMIC DNA]</scope>
    <source>
        <strain evidence="1 2">G184AR</strain>
    </source>
</reference>
<evidence type="ECO:0000313" key="2">
    <source>
        <dbReference type="Proteomes" id="UP000670092"/>
    </source>
</evidence>
<dbReference type="VEuPathDB" id="FungiDB:I7I52_07880"/>
<protein>
    <submittedName>
        <fullName evidence="1">Uncharacterized protein</fullName>
    </submittedName>
</protein>
<comment type="caution">
    <text evidence="1">The sequence shown here is derived from an EMBL/GenBank/DDBJ whole genome shotgun (WGS) entry which is preliminary data.</text>
</comment>
<sequence>MHGIVMITHLLSHDDVQIVLCLIDVAAEGYNAADAGGVRFAWAGRGRVHDAVLGTAEKIGRAAQSIEHARAHDTGAVGVGVDVYFDWGVHADHAEAADDFRGVGHLLGAQEQFIKVAFPVIIEPLEAVWRESDGGGSGEVQVAGVEEVEEGVLKHLGPHAQVAEVGAAGAETPDDSVGNVSNAGLDGEKVVGEMAHFHFMLEKFDDVFGNSMRSCVRWGVWLRPVGIVGFNNGNDLLGINWDVCSSDAVFGCHNQIWFSPWRLVAHSDVMEAFERRSRGIDLDDYFLRHLNQLWRSPH</sequence>